<dbReference type="InterPro" id="IPR035897">
    <property type="entry name" value="Toll_tir_struct_dom_sf"/>
</dbReference>
<dbReference type="SUPFAM" id="SSF52200">
    <property type="entry name" value="Toll/Interleukin receptor TIR domain"/>
    <property type="match status" value="1"/>
</dbReference>
<dbReference type="Gene3D" id="3.40.50.10140">
    <property type="entry name" value="Toll/interleukin-1 receptor homology (TIR) domain"/>
    <property type="match status" value="1"/>
</dbReference>
<protein>
    <submittedName>
        <fullName evidence="2">Toll/interleukin-1 receptor domain-containing protein</fullName>
    </submittedName>
</protein>
<dbReference type="EMBL" id="CP139965">
    <property type="protein sequence ID" value="WQD75485.1"/>
    <property type="molecule type" value="Genomic_DNA"/>
</dbReference>
<evidence type="ECO:0000259" key="1">
    <source>
        <dbReference type="Pfam" id="PF13676"/>
    </source>
</evidence>
<sequence>MADIYIAYAREDHAIAEKLHGLLSQQWDTWWDDKITGRFSMAIESEIPKAGCMVPLFSASSRSKDTFTEELRLGQKHGVQLLPIRLDDSDPPYPFGAYSYTELRNWNGEVYHPGYLQLLRRLATIVPPKTKPQRPLATANARVPLPTLFLSVSSHETQLVPVEAVQALRVFAAPTILVSAYDMVARRKPQVMINELKAYRENGGFVLVDSGNYEASRLGSRRWKSTDLKEALAQTPHDWAFCFDVMNPKQDPDRAIDEIVEAVERDREFTDAPVLPIVHAPKLKQGGYKLDHIPRIICEVADRLEPQLIAIPERELGAGLIARAKTVKAIRKELSKLPFYQPLHLLGTGNPWSIAVLTAAGADTFDGLEWCRVVADHATDTLHHFQHFDFFTYQTALADSIASEALNDPAINFTGKVAFHNLDYFTRFAKDLREAVTESNLEAFVVGLVGKDTANQLKKHVSGLFK</sequence>
<dbReference type="InterPro" id="IPR000157">
    <property type="entry name" value="TIR_dom"/>
</dbReference>
<dbReference type="InterPro" id="IPR036511">
    <property type="entry name" value="TGT-like_sf"/>
</dbReference>
<dbReference type="Proteomes" id="UP001325479">
    <property type="component" value="Chromosome"/>
</dbReference>
<feature type="domain" description="TIR" evidence="1">
    <location>
        <begin position="4"/>
        <end position="106"/>
    </location>
</feature>
<proteinExistence type="predicted"/>
<evidence type="ECO:0000313" key="3">
    <source>
        <dbReference type="Proteomes" id="UP001325479"/>
    </source>
</evidence>
<dbReference type="RefSeq" id="WP_114810101.1">
    <property type="nucleotide sequence ID" value="NZ_CP139965.1"/>
</dbReference>
<keyword evidence="2" id="KW-0675">Receptor</keyword>
<evidence type="ECO:0000313" key="2">
    <source>
        <dbReference type="EMBL" id="WQD75485.1"/>
    </source>
</evidence>
<name>A0ABZ0WDS3_9BURK</name>
<accession>A0ABZ0WDS3</accession>
<gene>
    <name evidence="2" type="ORF">U0042_15055</name>
</gene>
<dbReference type="Pfam" id="PF13676">
    <property type="entry name" value="TIR_2"/>
    <property type="match status" value="1"/>
</dbReference>
<keyword evidence="3" id="KW-1185">Reference proteome</keyword>
<dbReference type="Gene3D" id="3.20.20.105">
    <property type="entry name" value="Queuine tRNA-ribosyltransferase-like"/>
    <property type="match status" value="1"/>
</dbReference>
<organism evidence="2 3">
    <name type="scientific">Paraburkholderia kururiensis</name>
    <dbReference type="NCBI Taxonomy" id="984307"/>
    <lineage>
        <taxon>Bacteria</taxon>
        <taxon>Pseudomonadati</taxon>
        <taxon>Pseudomonadota</taxon>
        <taxon>Betaproteobacteria</taxon>
        <taxon>Burkholderiales</taxon>
        <taxon>Burkholderiaceae</taxon>
        <taxon>Paraburkholderia</taxon>
    </lineage>
</organism>
<reference evidence="2 3" key="1">
    <citation type="submission" date="2023-12" db="EMBL/GenBank/DDBJ databases">
        <title>Genome sequencing and assembly of bacterial species from a model synthetic community.</title>
        <authorList>
            <person name="Hogle S.L."/>
        </authorList>
    </citation>
    <scope>NUCLEOTIDE SEQUENCE [LARGE SCALE GENOMIC DNA]</scope>
    <source>
        <strain evidence="2 3">HAMBI 2494</strain>
    </source>
</reference>
<dbReference type="SUPFAM" id="SSF51713">
    <property type="entry name" value="tRNA-guanine transglycosylase"/>
    <property type="match status" value="1"/>
</dbReference>